<accession>A0A1H2JXE0</accession>
<dbReference type="Proteomes" id="UP000182977">
    <property type="component" value="Chromosome I"/>
</dbReference>
<feature type="transmembrane region" description="Helical" evidence="1">
    <location>
        <begin position="146"/>
        <end position="163"/>
    </location>
</feature>
<dbReference type="Pfam" id="PF07907">
    <property type="entry name" value="YibE_F"/>
    <property type="match status" value="1"/>
</dbReference>
<dbReference type="PANTHER" id="PTHR41771:SF1">
    <property type="entry name" value="MEMBRANE PROTEIN"/>
    <property type="match status" value="1"/>
</dbReference>
<feature type="transmembrane region" description="Helical" evidence="1">
    <location>
        <begin position="221"/>
        <end position="244"/>
    </location>
</feature>
<gene>
    <name evidence="2" type="ORF">SAMN04488563_3191</name>
</gene>
<dbReference type="PANTHER" id="PTHR41771">
    <property type="entry name" value="MEMBRANE PROTEIN-RELATED"/>
    <property type="match status" value="1"/>
</dbReference>
<dbReference type="STRING" id="419479.SAMN04488563_3191"/>
<keyword evidence="1" id="KW-0812">Transmembrane</keyword>
<name>A0A1H2JXE0_9ACTN</name>
<keyword evidence="1" id="KW-0472">Membrane</keyword>
<dbReference type="InterPro" id="IPR012507">
    <property type="entry name" value="YibE_F"/>
</dbReference>
<organism evidence="2 3">
    <name type="scientific">Jiangella alkaliphila</name>
    <dbReference type="NCBI Taxonomy" id="419479"/>
    <lineage>
        <taxon>Bacteria</taxon>
        <taxon>Bacillati</taxon>
        <taxon>Actinomycetota</taxon>
        <taxon>Actinomycetes</taxon>
        <taxon>Jiangellales</taxon>
        <taxon>Jiangellaceae</taxon>
        <taxon>Jiangella</taxon>
    </lineage>
</organism>
<feature type="transmembrane region" description="Helical" evidence="1">
    <location>
        <begin position="22"/>
        <end position="42"/>
    </location>
</feature>
<dbReference type="EMBL" id="LT629791">
    <property type="protein sequence ID" value="SDU61134.1"/>
    <property type="molecule type" value="Genomic_DNA"/>
</dbReference>
<dbReference type="OrthoDB" id="5846312at2"/>
<sequence length="412" mass="42108">MSAVHLHGGEPAPPAGPHVRRLVLAVLIPLVLATIAGLIVLWPDGDPPRIEAGVRTDGTILSVQPCEDVVETPPTPEGEDTAAECLQAQVRVDAGPDEGVETVVPLPFGVGAPEFHEGDAVVLSALPDAPLESRYEVLDFQRDVPLIWLAGLFAVAVVVLSGWKGLAALGGLGVSMVVLLVFVLPALLTGESPLPVAIVGASVIMIVTLYLAHGVSIRTSVALIGTLVSLALTGILGSLFSSLAHFTGLAGEASSYIGTVNTEIDLRGLLLAGLVIGALGVLDDVTVTQSAAVWELAAADPASSRRSLLGAGLRIGREHVAATVNTLVLAYVGASLPLLMLFSVLGQGVTDTITSEAVAQEIVRALVGGLGIIAAVPVTTALAVLAVRGRSARPAGRRRKPVSSTLEADLDA</sequence>
<feature type="transmembrane region" description="Helical" evidence="1">
    <location>
        <begin position="264"/>
        <end position="282"/>
    </location>
</feature>
<dbReference type="AlphaFoldDB" id="A0A1H2JXE0"/>
<proteinExistence type="predicted"/>
<evidence type="ECO:0000256" key="1">
    <source>
        <dbReference type="SAM" id="Phobius"/>
    </source>
</evidence>
<protein>
    <submittedName>
        <fullName evidence="2">Uncharacterized membrane protein</fullName>
    </submittedName>
</protein>
<reference evidence="3" key="1">
    <citation type="submission" date="2016-10" db="EMBL/GenBank/DDBJ databases">
        <authorList>
            <person name="Varghese N."/>
            <person name="Submissions S."/>
        </authorList>
    </citation>
    <scope>NUCLEOTIDE SEQUENCE [LARGE SCALE GENOMIC DNA]</scope>
    <source>
        <strain evidence="3">DSM 45079</strain>
    </source>
</reference>
<feature type="transmembrane region" description="Helical" evidence="1">
    <location>
        <begin position="170"/>
        <end position="188"/>
    </location>
</feature>
<feature type="transmembrane region" description="Helical" evidence="1">
    <location>
        <begin position="365"/>
        <end position="387"/>
    </location>
</feature>
<keyword evidence="3" id="KW-1185">Reference proteome</keyword>
<feature type="transmembrane region" description="Helical" evidence="1">
    <location>
        <begin position="324"/>
        <end position="345"/>
    </location>
</feature>
<dbReference type="RefSeq" id="WP_063932579.1">
    <property type="nucleotide sequence ID" value="NZ_LBMC01000013.1"/>
</dbReference>
<feature type="transmembrane region" description="Helical" evidence="1">
    <location>
        <begin position="194"/>
        <end position="212"/>
    </location>
</feature>
<evidence type="ECO:0000313" key="2">
    <source>
        <dbReference type="EMBL" id="SDU61134.1"/>
    </source>
</evidence>
<keyword evidence="1" id="KW-1133">Transmembrane helix</keyword>
<evidence type="ECO:0000313" key="3">
    <source>
        <dbReference type="Proteomes" id="UP000182977"/>
    </source>
</evidence>